<evidence type="ECO:0000313" key="4">
    <source>
        <dbReference type="EMBL" id="ABW32667.1"/>
    </source>
</evidence>
<evidence type="ECO:0000259" key="3">
    <source>
        <dbReference type="PROSITE" id="PS51677"/>
    </source>
</evidence>
<name>A8ZNT1_ACAM1</name>
<gene>
    <name evidence="4" type="ordered locus">AM1_D0172</name>
</gene>
<reference evidence="4 5" key="1">
    <citation type="journal article" date="2008" name="Proc. Natl. Acad. Sci. U.S.A.">
        <title>Niche adaptation and genome expansion in the chlorophyll d-producing cyanobacterium Acaryochloris marina.</title>
        <authorList>
            <person name="Swingley W.D."/>
            <person name="Chen M."/>
            <person name="Cheung P.C."/>
            <person name="Conrad A.L."/>
            <person name="Dejesa L.C."/>
            <person name="Hao J."/>
            <person name="Honchak B.M."/>
            <person name="Karbach L.E."/>
            <person name="Kurdoglu A."/>
            <person name="Lahiri S."/>
            <person name="Mastrian S.D."/>
            <person name="Miyashita H."/>
            <person name="Page L."/>
            <person name="Ramakrishna P."/>
            <person name="Satoh S."/>
            <person name="Sattley W.M."/>
            <person name="Shimada Y."/>
            <person name="Taylor H.L."/>
            <person name="Tomo T."/>
            <person name="Tsuchiya T."/>
            <person name="Wang Z.T."/>
            <person name="Raymond J."/>
            <person name="Mimuro M."/>
            <person name="Blankenship R.E."/>
            <person name="Touchman J.W."/>
        </authorList>
    </citation>
    <scope>NUCLEOTIDE SEQUENCE [LARGE SCALE GENOMIC DNA]</scope>
    <source>
        <strain evidence="5">MBIC 11017</strain>
        <plasmid evidence="5">Plasmid pREB4</plasmid>
    </source>
</reference>
<dbReference type="Gene3D" id="3.20.20.370">
    <property type="entry name" value="Glycoside hydrolase/deacetylase"/>
    <property type="match status" value="1"/>
</dbReference>
<proteinExistence type="predicted"/>
<dbReference type="EMBL" id="CP000841">
    <property type="protein sequence ID" value="ABW32667.1"/>
    <property type="molecule type" value="Genomic_DNA"/>
</dbReference>
<sequence>MFRQNLRVDTFERQLAAIVGVSLLMAAYSFGSPVNLTTPRGENLSVEKITVSLDERSSSIHDAQTLKLASNEPPSTCYQFPTQFQGQTIYGVQLPRHQKAIALTFDDGPWPHNTSTVLTILQQHQVKATFFVLGRNVAQYPHLIQQIATAGHAIGNHSWSHGYQDHSLEMAQAEIQQTTDIVKQHTGHKTALFRPPGGFLDNGLVAQASSQKMVTVLWTIDDTYEGSVDLAVQNVIQNATPGGIVLMHDGGGNRELMIKALPLVISELKQQGYQLVTIPQLLNLADTQVRSEDAIDCMSSDLT</sequence>
<dbReference type="GO" id="GO:0016810">
    <property type="term" value="F:hydrolase activity, acting on carbon-nitrogen (but not peptide) bonds"/>
    <property type="evidence" value="ECO:0007669"/>
    <property type="project" value="InterPro"/>
</dbReference>
<dbReference type="PANTHER" id="PTHR10587:SF133">
    <property type="entry name" value="CHITIN DEACETYLASE 1-RELATED"/>
    <property type="match status" value="1"/>
</dbReference>
<keyword evidence="4" id="KW-0614">Plasmid</keyword>
<feature type="domain" description="NodB homology" evidence="3">
    <location>
        <begin position="99"/>
        <end position="276"/>
    </location>
</feature>
<dbReference type="KEGG" id="amr:AM1_D0172"/>
<dbReference type="SUPFAM" id="SSF88713">
    <property type="entry name" value="Glycoside hydrolase/deacetylase"/>
    <property type="match status" value="1"/>
</dbReference>
<evidence type="ECO:0000256" key="1">
    <source>
        <dbReference type="ARBA" id="ARBA00022723"/>
    </source>
</evidence>
<dbReference type="InterPro" id="IPR002509">
    <property type="entry name" value="NODB_dom"/>
</dbReference>
<dbReference type="InterPro" id="IPR050248">
    <property type="entry name" value="Polysacc_deacetylase_ArnD"/>
</dbReference>
<dbReference type="CDD" id="cd10917">
    <property type="entry name" value="CE4_NodB_like_6s_7s"/>
    <property type="match status" value="1"/>
</dbReference>
<evidence type="ECO:0000313" key="5">
    <source>
        <dbReference type="Proteomes" id="UP000000268"/>
    </source>
</evidence>
<keyword evidence="5" id="KW-1185">Reference proteome</keyword>
<evidence type="ECO:0000256" key="2">
    <source>
        <dbReference type="ARBA" id="ARBA00022801"/>
    </source>
</evidence>
<organism evidence="4 5">
    <name type="scientific">Acaryochloris marina (strain MBIC 11017)</name>
    <dbReference type="NCBI Taxonomy" id="329726"/>
    <lineage>
        <taxon>Bacteria</taxon>
        <taxon>Bacillati</taxon>
        <taxon>Cyanobacteriota</taxon>
        <taxon>Cyanophyceae</taxon>
        <taxon>Acaryochloridales</taxon>
        <taxon>Acaryochloridaceae</taxon>
        <taxon>Acaryochloris</taxon>
    </lineage>
</organism>
<keyword evidence="2" id="KW-0378">Hydrolase</keyword>
<dbReference type="Pfam" id="PF01522">
    <property type="entry name" value="Polysacc_deac_1"/>
    <property type="match status" value="1"/>
</dbReference>
<dbReference type="GO" id="GO:0005975">
    <property type="term" value="P:carbohydrate metabolic process"/>
    <property type="evidence" value="ECO:0007669"/>
    <property type="project" value="InterPro"/>
</dbReference>
<accession>A8ZNT1</accession>
<dbReference type="InterPro" id="IPR011330">
    <property type="entry name" value="Glyco_hydro/deAcase_b/a-brl"/>
</dbReference>
<dbReference type="GO" id="GO:0046872">
    <property type="term" value="F:metal ion binding"/>
    <property type="evidence" value="ECO:0007669"/>
    <property type="project" value="UniProtKB-KW"/>
</dbReference>
<dbReference type="PROSITE" id="PS51677">
    <property type="entry name" value="NODB"/>
    <property type="match status" value="1"/>
</dbReference>
<dbReference type="GO" id="GO:0016020">
    <property type="term" value="C:membrane"/>
    <property type="evidence" value="ECO:0007669"/>
    <property type="project" value="TreeGrafter"/>
</dbReference>
<dbReference type="Proteomes" id="UP000000268">
    <property type="component" value="Plasmid pREB4"/>
</dbReference>
<dbReference type="PANTHER" id="PTHR10587">
    <property type="entry name" value="GLYCOSYL TRANSFERASE-RELATED"/>
    <property type="match status" value="1"/>
</dbReference>
<protein>
    <submittedName>
        <fullName evidence="4">Polysaccharide deacetylase</fullName>
    </submittedName>
</protein>
<dbReference type="AlphaFoldDB" id="A8ZNT1"/>
<dbReference type="HOGENOM" id="CLU_021264_2_3_3"/>
<keyword evidence="1" id="KW-0479">Metal-binding</keyword>
<geneLocation type="plasmid" evidence="4 5">
    <name>pREB4</name>
</geneLocation>